<dbReference type="AlphaFoldDB" id="A0A081BP95"/>
<reference evidence="1" key="1">
    <citation type="journal article" date="2015" name="PeerJ">
        <title>First genomic representation of candidate bacterial phylum KSB3 points to enhanced environmental sensing as a trigger of wastewater bulking.</title>
        <authorList>
            <person name="Sekiguchi Y."/>
            <person name="Ohashi A."/>
            <person name="Parks D.H."/>
            <person name="Yamauchi T."/>
            <person name="Tyson G.W."/>
            <person name="Hugenholtz P."/>
        </authorList>
    </citation>
    <scope>NUCLEOTIDE SEQUENCE [LARGE SCALE GENOMIC DNA]</scope>
</reference>
<dbReference type="EMBL" id="DF820458">
    <property type="protein sequence ID" value="GAK52211.1"/>
    <property type="molecule type" value="Genomic_DNA"/>
</dbReference>
<name>A0A081BP95_9BACT</name>
<dbReference type="STRING" id="1499966.U14_03462"/>
<protein>
    <submittedName>
        <fullName evidence="1">Uncharacterized protein</fullName>
    </submittedName>
</protein>
<organism evidence="1">
    <name type="scientific">Candidatus Moduliflexus flocculans</name>
    <dbReference type="NCBI Taxonomy" id="1499966"/>
    <lineage>
        <taxon>Bacteria</taxon>
        <taxon>Candidatus Moduliflexota</taxon>
        <taxon>Candidatus Moduliflexia</taxon>
        <taxon>Candidatus Moduliflexales</taxon>
        <taxon>Candidatus Moduliflexaceae</taxon>
    </lineage>
</organism>
<evidence type="ECO:0000313" key="2">
    <source>
        <dbReference type="Proteomes" id="UP000030700"/>
    </source>
</evidence>
<dbReference type="Proteomes" id="UP000030700">
    <property type="component" value="Unassembled WGS sequence"/>
</dbReference>
<dbReference type="HOGENOM" id="CLU_3354691_0_0_0"/>
<sequence>MGLFMILIDNFSHDLYITFSGCDVADSAERTLLKHT</sequence>
<gene>
    <name evidence="1" type="ORF">U14_03462</name>
</gene>
<keyword evidence="2" id="KW-1185">Reference proteome</keyword>
<evidence type="ECO:0000313" key="1">
    <source>
        <dbReference type="EMBL" id="GAK52211.1"/>
    </source>
</evidence>
<proteinExistence type="predicted"/>
<accession>A0A081BP95</accession>